<accession>A0A0V0X7S5</accession>
<evidence type="ECO:0000313" key="4">
    <source>
        <dbReference type="EMBL" id="KRX84074.1"/>
    </source>
</evidence>
<dbReference type="SMART" id="SM01088">
    <property type="entry name" value="Col_cuticle_N"/>
    <property type="match status" value="1"/>
</dbReference>
<name>A0A0V0X7S5_TRIPS</name>
<keyword evidence="2" id="KW-1133">Transmembrane helix</keyword>
<dbReference type="AlphaFoldDB" id="A0A0V0X7S5"/>
<keyword evidence="2" id="KW-0472">Membrane</keyword>
<feature type="domain" description="Nematode cuticle collagen N-terminal" evidence="3">
    <location>
        <begin position="15"/>
        <end position="67"/>
    </location>
</feature>
<dbReference type="GO" id="GO:0042302">
    <property type="term" value="F:structural constituent of cuticle"/>
    <property type="evidence" value="ECO:0007669"/>
    <property type="project" value="InterPro"/>
</dbReference>
<keyword evidence="2" id="KW-0812">Transmembrane</keyword>
<dbReference type="EMBL" id="JYDU01000714">
    <property type="protein sequence ID" value="KRX84074.1"/>
    <property type="molecule type" value="Genomic_DNA"/>
</dbReference>
<evidence type="ECO:0000256" key="1">
    <source>
        <dbReference type="ARBA" id="ARBA00022737"/>
    </source>
</evidence>
<evidence type="ECO:0000256" key="2">
    <source>
        <dbReference type="SAM" id="Phobius"/>
    </source>
</evidence>
<sequence length="107" mass="12049">MEEKLLAEQHRHMRKVAFIGVVVSTVAVIASVVTLPLIYNYIQSLQSHLLNELDFCKSRSRDMWLEIFTIQSAKPVTRQRREWLFGQWVNAASGMAGAQAYAGAATP</sequence>
<reference evidence="4 5" key="1">
    <citation type="submission" date="2015-01" db="EMBL/GenBank/DDBJ databases">
        <title>Evolution of Trichinella species and genotypes.</title>
        <authorList>
            <person name="Korhonen P.K."/>
            <person name="Edoardo P."/>
            <person name="Giuseppe L.R."/>
            <person name="Gasser R.B."/>
        </authorList>
    </citation>
    <scope>NUCLEOTIDE SEQUENCE [LARGE SCALE GENOMIC DNA]</scope>
    <source>
        <strain evidence="4">ISS141</strain>
    </source>
</reference>
<keyword evidence="4" id="KW-0176">Collagen</keyword>
<feature type="non-terminal residue" evidence="4">
    <location>
        <position position="107"/>
    </location>
</feature>
<dbReference type="GO" id="GO:0005581">
    <property type="term" value="C:collagen trimer"/>
    <property type="evidence" value="ECO:0007669"/>
    <property type="project" value="UniProtKB-KW"/>
</dbReference>
<comment type="caution">
    <text evidence="4">The sequence shown here is derived from an EMBL/GenBank/DDBJ whole genome shotgun (WGS) entry which is preliminary data.</text>
</comment>
<dbReference type="STRING" id="6337.A0A0V0X7S5"/>
<keyword evidence="1" id="KW-0677">Repeat</keyword>
<dbReference type="Proteomes" id="UP000054815">
    <property type="component" value="Unassembled WGS sequence"/>
</dbReference>
<protein>
    <submittedName>
        <fullName evidence="4">Cuticle collagen 6</fullName>
    </submittedName>
</protein>
<dbReference type="InterPro" id="IPR002486">
    <property type="entry name" value="Col_cuticle_N"/>
</dbReference>
<dbReference type="Pfam" id="PF01484">
    <property type="entry name" value="Col_cuticle_N"/>
    <property type="match status" value="1"/>
</dbReference>
<feature type="transmembrane region" description="Helical" evidence="2">
    <location>
        <begin position="16"/>
        <end position="39"/>
    </location>
</feature>
<organism evidence="4 5">
    <name type="scientific">Trichinella pseudospiralis</name>
    <name type="common">Parasitic roundworm</name>
    <dbReference type="NCBI Taxonomy" id="6337"/>
    <lineage>
        <taxon>Eukaryota</taxon>
        <taxon>Metazoa</taxon>
        <taxon>Ecdysozoa</taxon>
        <taxon>Nematoda</taxon>
        <taxon>Enoplea</taxon>
        <taxon>Dorylaimia</taxon>
        <taxon>Trichinellida</taxon>
        <taxon>Trichinellidae</taxon>
        <taxon>Trichinella</taxon>
    </lineage>
</organism>
<gene>
    <name evidence="4" type="primary">rol-8</name>
    <name evidence="4" type="ORF">T4E_8529</name>
</gene>
<evidence type="ECO:0000259" key="3">
    <source>
        <dbReference type="SMART" id="SM01088"/>
    </source>
</evidence>
<evidence type="ECO:0000313" key="5">
    <source>
        <dbReference type="Proteomes" id="UP000054815"/>
    </source>
</evidence>
<proteinExistence type="predicted"/>